<keyword evidence="6" id="KW-0472">Membrane</keyword>
<reference evidence="13" key="1">
    <citation type="submission" date="2025-08" db="UniProtKB">
        <authorList>
            <consortium name="Ensembl"/>
        </authorList>
    </citation>
    <scope>IDENTIFICATION</scope>
</reference>
<proteinExistence type="predicted"/>
<dbReference type="InterPro" id="IPR036179">
    <property type="entry name" value="Ig-like_dom_sf"/>
</dbReference>
<accession>A0A3P9D6A4</accession>
<keyword evidence="4" id="KW-0732">Signal</keyword>
<dbReference type="GO" id="GO:0042102">
    <property type="term" value="P:positive regulation of T cell proliferation"/>
    <property type="evidence" value="ECO:0007669"/>
    <property type="project" value="TreeGrafter"/>
</dbReference>
<dbReference type="InterPro" id="IPR051713">
    <property type="entry name" value="T-cell_Activation_Regulation"/>
</dbReference>
<evidence type="ECO:0000256" key="2">
    <source>
        <dbReference type="ARBA" id="ARBA00022475"/>
    </source>
</evidence>
<dbReference type="GO" id="GO:0031295">
    <property type="term" value="P:T cell costimulation"/>
    <property type="evidence" value="ECO:0007669"/>
    <property type="project" value="TreeGrafter"/>
</dbReference>
<comment type="subcellular location">
    <subcellularLocation>
        <location evidence="1">Cell membrane</location>
        <topology evidence="1">Single-pass type I membrane protein</topology>
    </subcellularLocation>
</comment>
<dbReference type="GeneTree" id="ENSGT01030000234764"/>
<evidence type="ECO:0000256" key="3">
    <source>
        <dbReference type="ARBA" id="ARBA00022692"/>
    </source>
</evidence>
<evidence type="ECO:0000256" key="4">
    <source>
        <dbReference type="ARBA" id="ARBA00022729"/>
    </source>
</evidence>
<dbReference type="InterPro" id="IPR013783">
    <property type="entry name" value="Ig-like_fold"/>
</dbReference>
<evidence type="ECO:0000256" key="6">
    <source>
        <dbReference type="ARBA" id="ARBA00023136"/>
    </source>
</evidence>
<protein>
    <recommendedName>
        <fullName evidence="12">Immunoglobulin V-set domain-containing protein</fullName>
    </recommendedName>
</protein>
<dbReference type="GO" id="GO:0007166">
    <property type="term" value="P:cell surface receptor signaling pathway"/>
    <property type="evidence" value="ECO:0007669"/>
    <property type="project" value="TreeGrafter"/>
</dbReference>
<dbReference type="InterPro" id="IPR013106">
    <property type="entry name" value="Ig_V-set"/>
</dbReference>
<dbReference type="GO" id="GO:0071222">
    <property type="term" value="P:cellular response to lipopolysaccharide"/>
    <property type="evidence" value="ECO:0007669"/>
    <property type="project" value="TreeGrafter"/>
</dbReference>
<dbReference type="Pfam" id="PF07686">
    <property type="entry name" value="V-set"/>
    <property type="match status" value="1"/>
</dbReference>
<keyword evidence="8" id="KW-0675">Receptor</keyword>
<keyword evidence="9" id="KW-0325">Glycoprotein</keyword>
<sequence length="135" mass="15477">MFRSVSVSSQFYQQVEMKVTEGLESIILPCKTKPYLDLHPKSVHVRQDETDDLRGQNQRYSGRTSMRPDALDTGDFSLTLRKPTKTDSSIYTCSISDGREERRLRDIQLQVKGQPQTPCVQVKDPSQILSFNPRN</sequence>
<dbReference type="GO" id="GO:0009897">
    <property type="term" value="C:external side of plasma membrane"/>
    <property type="evidence" value="ECO:0007669"/>
    <property type="project" value="TreeGrafter"/>
</dbReference>
<keyword evidence="10" id="KW-0393">Immunoglobulin domain</keyword>
<feature type="region of interest" description="Disordered" evidence="11">
    <location>
        <begin position="112"/>
        <end position="135"/>
    </location>
</feature>
<dbReference type="Proteomes" id="UP000265160">
    <property type="component" value="Unplaced"/>
</dbReference>
<dbReference type="GO" id="GO:0006955">
    <property type="term" value="P:immune response"/>
    <property type="evidence" value="ECO:0007669"/>
    <property type="project" value="TreeGrafter"/>
</dbReference>
<feature type="region of interest" description="Disordered" evidence="11">
    <location>
        <begin position="46"/>
        <end position="79"/>
    </location>
</feature>
<evidence type="ECO:0000256" key="8">
    <source>
        <dbReference type="ARBA" id="ARBA00023170"/>
    </source>
</evidence>
<dbReference type="PANTHER" id="PTHR25466">
    <property type="entry name" value="T-LYMPHOCYTE ACTIVATION ANTIGEN"/>
    <property type="match status" value="1"/>
</dbReference>
<evidence type="ECO:0000256" key="10">
    <source>
        <dbReference type="ARBA" id="ARBA00023319"/>
    </source>
</evidence>
<keyword evidence="5" id="KW-1133">Transmembrane helix</keyword>
<keyword evidence="14" id="KW-1185">Reference proteome</keyword>
<organism evidence="13 14">
    <name type="scientific">Maylandia zebra</name>
    <name type="common">zebra mbuna</name>
    <dbReference type="NCBI Taxonomy" id="106582"/>
    <lineage>
        <taxon>Eukaryota</taxon>
        <taxon>Metazoa</taxon>
        <taxon>Chordata</taxon>
        <taxon>Craniata</taxon>
        <taxon>Vertebrata</taxon>
        <taxon>Euteleostomi</taxon>
        <taxon>Actinopterygii</taxon>
        <taxon>Neopterygii</taxon>
        <taxon>Teleostei</taxon>
        <taxon>Neoteleostei</taxon>
        <taxon>Acanthomorphata</taxon>
        <taxon>Ovalentaria</taxon>
        <taxon>Cichlomorphae</taxon>
        <taxon>Cichliformes</taxon>
        <taxon>Cichlidae</taxon>
        <taxon>African cichlids</taxon>
        <taxon>Pseudocrenilabrinae</taxon>
        <taxon>Haplochromini</taxon>
        <taxon>Maylandia</taxon>
        <taxon>Maylandia zebra complex</taxon>
    </lineage>
</organism>
<dbReference type="PANTHER" id="PTHR25466:SF14">
    <property type="entry name" value="BUTYROPHILIN SUBFAMILY 2 MEMBER A2-LIKE-RELATED"/>
    <property type="match status" value="1"/>
</dbReference>
<feature type="domain" description="Immunoglobulin V-set" evidence="12">
    <location>
        <begin position="45"/>
        <end position="111"/>
    </location>
</feature>
<dbReference type="Gene3D" id="2.60.40.10">
    <property type="entry name" value="Immunoglobulins"/>
    <property type="match status" value="1"/>
</dbReference>
<evidence type="ECO:0000313" key="14">
    <source>
        <dbReference type="Proteomes" id="UP000265160"/>
    </source>
</evidence>
<evidence type="ECO:0000256" key="9">
    <source>
        <dbReference type="ARBA" id="ARBA00023180"/>
    </source>
</evidence>
<dbReference type="Ensembl" id="ENSMZET00005030626.1">
    <property type="protein sequence ID" value="ENSMZEP00005029692.1"/>
    <property type="gene ID" value="ENSMZEG00005022145.1"/>
</dbReference>
<dbReference type="AlphaFoldDB" id="A0A3P9D6A4"/>
<evidence type="ECO:0000256" key="1">
    <source>
        <dbReference type="ARBA" id="ARBA00004251"/>
    </source>
</evidence>
<dbReference type="GO" id="GO:0042130">
    <property type="term" value="P:negative regulation of T cell proliferation"/>
    <property type="evidence" value="ECO:0007669"/>
    <property type="project" value="TreeGrafter"/>
</dbReference>
<keyword evidence="3" id="KW-0812">Transmembrane</keyword>
<name>A0A3P9D6A4_9CICH</name>
<evidence type="ECO:0000256" key="5">
    <source>
        <dbReference type="ARBA" id="ARBA00022989"/>
    </source>
</evidence>
<evidence type="ECO:0000259" key="12">
    <source>
        <dbReference type="Pfam" id="PF07686"/>
    </source>
</evidence>
<feature type="compositionally biased region" description="Polar residues" evidence="11">
    <location>
        <begin position="55"/>
        <end position="64"/>
    </location>
</feature>
<evidence type="ECO:0000313" key="13">
    <source>
        <dbReference type="Ensembl" id="ENSMZEP00005029692.1"/>
    </source>
</evidence>
<dbReference type="SUPFAM" id="SSF48726">
    <property type="entry name" value="Immunoglobulin"/>
    <property type="match status" value="1"/>
</dbReference>
<evidence type="ECO:0000256" key="11">
    <source>
        <dbReference type="SAM" id="MobiDB-lite"/>
    </source>
</evidence>
<keyword evidence="7" id="KW-1015">Disulfide bond</keyword>
<keyword evidence="2" id="KW-1003">Cell membrane</keyword>
<evidence type="ECO:0000256" key="7">
    <source>
        <dbReference type="ARBA" id="ARBA00023157"/>
    </source>
</evidence>
<reference evidence="13" key="2">
    <citation type="submission" date="2025-09" db="UniProtKB">
        <authorList>
            <consortium name="Ensembl"/>
        </authorList>
    </citation>
    <scope>IDENTIFICATION</scope>
</reference>